<accession>A0A346Y5S6</accession>
<keyword evidence="3" id="KW-1185">Reference proteome</keyword>
<sequence length="424" mass="43967">MIWDAVHHTTPTPAGHFPARQPGCDEPFGTRRQAWNGCAVCGNTWRAFEVVLAAAAGRPLRIGDYSLAPFRLADRIPLWLFADHPRPVDLHLGPRWAPVDGGPRSRATHLALDGWVLPDPDGRSVLASSAAPVTGCGRPRGDAATPAEGYCAGCLGAARETWALVRTVAGEWPARRDRPTVELTSGDLDPQIGAAHRIVIGTVTSDGVHGRLEALTVGADGSAFPHVAVNPVCDGEVTVYGGCVPCSDVIRLNADAINNAWVGYPTPMVRVHGGHVPLGPLGARAAADTALIGGLTADPAPGWAGAMAWETETADGHLVVVRAHVQGRSSTLRAAPPVCGDHHPPRGAVCPDCVAVVHGGLADGTLTGGVAVDGILYGPELGVYPPEVLHGLLDAAERQEGAGVPRRVGPEARAGVGMRVPPVQ</sequence>
<dbReference type="EMBL" id="CP031166">
    <property type="protein sequence ID" value="AXV09823.1"/>
    <property type="molecule type" value="Genomic_DNA"/>
</dbReference>
<evidence type="ECO:0000313" key="2">
    <source>
        <dbReference type="EMBL" id="AXV09823.1"/>
    </source>
</evidence>
<organism evidence="2 3">
    <name type="scientific">Euzebya pacifica</name>
    <dbReference type="NCBI Taxonomy" id="1608957"/>
    <lineage>
        <taxon>Bacteria</taxon>
        <taxon>Bacillati</taxon>
        <taxon>Actinomycetota</taxon>
        <taxon>Nitriliruptoria</taxon>
        <taxon>Euzebyales</taxon>
    </lineage>
</organism>
<name>A0A346Y5S6_9ACTN</name>
<dbReference type="Proteomes" id="UP000264006">
    <property type="component" value="Plasmid pEDY32-46I"/>
</dbReference>
<gene>
    <name evidence="2" type="ORF">DVS28_b0053</name>
</gene>
<evidence type="ECO:0000256" key="1">
    <source>
        <dbReference type="SAM" id="MobiDB-lite"/>
    </source>
</evidence>
<reference evidence="2 3" key="1">
    <citation type="submission" date="2018-09" db="EMBL/GenBank/DDBJ databases">
        <title>Complete genome sequence of Euzebya sp. DY32-46 isolated from seawater of Pacific Ocean.</title>
        <authorList>
            <person name="Xu L."/>
            <person name="Wu Y.-H."/>
            <person name="Xu X.-W."/>
        </authorList>
    </citation>
    <scope>NUCLEOTIDE SEQUENCE [LARGE SCALE GENOMIC DNA]</scope>
    <source>
        <strain evidence="2 3">DY32-46</strain>
        <plasmid evidence="3">pedy32-46i</plasmid>
    </source>
</reference>
<evidence type="ECO:0000313" key="3">
    <source>
        <dbReference type="Proteomes" id="UP000264006"/>
    </source>
</evidence>
<geneLocation type="plasmid" evidence="3">
    <name>pedy32-46i</name>
</geneLocation>
<dbReference type="KEGG" id="euz:DVS28_b0053"/>
<protein>
    <submittedName>
        <fullName evidence="2">Uncharacterized protein</fullName>
    </submittedName>
</protein>
<dbReference type="RefSeq" id="WP_114594441.1">
    <property type="nucleotide sequence ID" value="NZ_CP031166.1"/>
</dbReference>
<keyword evidence="2" id="KW-0614">Plasmid</keyword>
<feature type="region of interest" description="Disordered" evidence="1">
    <location>
        <begin position="401"/>
        <end position="424"/>
    </location>
</feature>
<proteinExistence type="predicted"/>
<dbReference type="AlphaFoldDB" id="A0A346Y5S6"/>